<feature type="region of interest" description="Disordered" evidence="1">
    <location>
        <begin position="1"/>
        <end position="24"/>
    </location>
</feature>
<evidence type="ECO:0000256" key="1">
    <source>
        <dbReference type="SAM" id="MobiDB-lite"/>
    </source>
</evidence>
<feature type="compositionally biased region" description="Low complexity" evidence="1">
    <location>
        <begin position="1"/>
        <end position="17"/>
    </location>
</feature>
<keyword evidence="3" id="KW-1185">Reference proteome</keyword>
<dbReference type="EMBL" id="JAKJXP020000002">
    <property type="protein sequence ID" value="KAK7757622.1"/>
    <property type="molecule type" value="Genomic_DNA"/>
</dbReference>
<organism evidence="2 3">
    <name type="scientific">Diatrype stigma</name>
    <dbReference type="NCBI Taxonomy" id="117547"/>
    <lineage>
        <taxon>Eukaryota</taxon>
        <taxon>Fungi</taxon>
        <taxon>Dikarya</taxon>
        <taxon>Ascomycota</taxon>
        <taxon>Pezizomycotina</taxon>
        <taxon>Sordariomycetes</taxon>
        <taxon>Xylariomycetidae</taxon>
        <taxon>Xylariales</taxon>
        <taxon>Diatrypaceae</taxon>
        <taxon>Diatrype</taxon>
    </lineage>
</organism>
<gene>
    <name evidence="2" type="ORF">SLS62_000637</name>
</gene>
<reference evidence="2 3" key="1">
    <citation type="submission" date="2024-02" db="EMBL/GenBank/DDBJ databases">
        <title>De novo assembly and annotation of 12 fungi associated with fruit tree decline syndrome in Ontario, Canada.</title>
        <authorList>
            <person name="Sulman M."/>
            <person name="Ellouze W."/>
            <person name="Ilyukhin E."/>
        </authorList>
    </citation>
    <scope>NUCLEOTIDE SEQUENCE [LARGE SCALE GENOMIC DNA]</scope>
    <source>
        <strain evidence="2 3">M11/M66-122</strain>
    </source>
</reference>
<accession>A0AAN9YWW3</accession>
<name>A0AAN9YWW3_9PEZI</name>
<protein>
    <submittedName>
        <fullName evidence="2">Uncharacterized protein</fullName>
    </submittedName>
</protein>
<comment type="caution">
    <text evidence="2">The sequence shown here is derived from an EMBL/GenBank/DDBJ whole genome shotgun (WGS) entry which is preliminary data.</text>
</comment>
<dbReference type="Proteomes" id="UP001320420">
    <property type="component" value="Unassembled WGS sequence"/>
</dbReference>
<evidence type="ECO:0000313" key="2">
    <source>
        <dbReference type="EMBL" id="KAK7757622.1"/>
    </source>
</evidence>
<proteinExistence type="predicted"/>
<sequence>MASSLRSRRVAPLSPSLSLPPPSLTTTTPAIALAVAAAKTMPHLDTIIIGGPNPVEGKVVSVPTHEVIDDGVEEKDKARFTVGDNVVNDSQEDALGIETKGGADGDTSLPVYDGKGDRDGDSEDAIIITGADAARYLLPLRDDFEPVLTFRSLFLATCFAAFQAVMKQIYYVSKQIDMHVCMHDV</sequence>
<dbReference type="AlphaFoldDB" id="A0AAN9YWW3"/>
<evidence type="ECO:0000313" key="3">
    <source>
        <dbReference type="Proteomes" id="UP001320420"/>
    </source>
</evidence>